<feature type="domain" description="HTH marR-type" evidence="4">
    <location>
        <begin position="21"/>
        <end position="153"/>
    </location>
</feature>
<dbReference type="GO" id="GO:0003700">
    <property type="term" value="F:DNA-binding transcription factor activity"/>
    <property type="evidence" value="ECO:0007669"/>
    <property type="project" value="InterPro"/>
</dbReference>
<evidence type="ECO:0000256" key="2">
    <source>
        <dbReference type="ARBA" id="ARBA00023125"/>
    </source>
</evidence>
<organism evidence="5 7">
    <name type="scientific">Mesorhizobium plurifarium</name>
    <dbReference type="NCBI Taxonomy" id="69974"/>
    <lineage>
        <taxon>Bacteria</taxon>
        <taxon>Pseudomonadati</taxon>
        <taxon>Pseudomonadota</taxon>
        <taxon>Alphaproteobacteria</taxon>
        <taxon>Hyphomicrobiales</taxon>
        <taxon>Phyllobacteriaceae</taxon>
        <taxon>Mesorhizobium</taxon>
    </lineage>
</organism>
<dbReference type="STRING" id="69974.MPLDJ20_20742"/>
<dbReference type="Proteomes" id="UP000045285">
    <property type="component" value="Unassembled WGS sequence"/>
</dbReference>
<dbReference type="InterPro" id="IPR000835">
    <property type="entry name" value="HTH_MarR-typ"/>
</dbReference>
<keyword evidence="2" id="KW-0238">DNA-binding</keyword>
<dbReference type="PANTHER" id="PTHR42756:SF1">
    <property type="entry name" value="TRANSCRIPTIONAL REPRESSOR OF EMRAB OPERON"/>
    <property type="match status" value="1"/>
</dbReference>
<dbReference type="Pfam" id="PF12802">
    <property type="entry name" value="MarR_2"/>
    <property type="match status" value="1"/>
</dbReference>
<evidence type="ECO:0000256" key="1">
    <source>
        <dbReference type="ARBA" id="ARBA00023015"/>
    </source>
</evidence>
<gene>
    <name evidence="6" type="ORF">MPL1032_50176</name>
    <name evidence="5" type="ORF">MPL3356_220216</name>
</gene>
<dbReference type="EMBL" id="CCND01000045">
    <property type="protein sequence ID" value="CDX62061.1"/>
    <property type="molecule type" value="Genomic_DNA"/>
</dbReference>
<sequence length="160" mass="18216">MEQKLAERRQRISTLGQIGLQQFAPYLMNRIMGRYNATLRDDFRKQGLTISQVRTLAVLSVTDGVTVNDLSVYTVIEQSTLSRTLDTLEGQGLVRREQGVTDSRIRHVFLTDDGRALFTRAWPAMHDAFEAMFDGVDDAEYAALIAILQKMLKNIRKHDI</sequence>
<dbReference type="AlphaFoldDB" id="A0A090DRT5"/>
<protein>
    <submittedName>
        <fullName evidence="5">Transcriptional regulator, MarR family</fullName>
    </submittedName>
</protein>
<dbReference type="Proteomes" id="UP000182888">
    <property type="component" value="Unassembled WGS sequence"/>
</dbReference>
<accession>A0A090DRT5</accession>
<evidence type="ECO:0000256" key="3">
    <source>
        <dbReference type="ARBA" id="ARBA00023163"/>
    </source>
</evidence>
<dbReference type="EMBL" id="CCMZ01000015">
    <property type="protein sequence ID" value="CDX16787.1"/>
    <property type="molecule type" value="Genomic_DNA"/>
</dbReference>
<evidence type="ECO:0000313" key="5">
    <source>
        <dbReference type="EMBL" id="CDX16787.1"/>
    </source>
</evidence>
<reference evidence="6" key="1">
    <citation type="submission" date="2014-08" db="EMBL/GenBank/DDBJ databases">
        <title>DNA barcoding of Bradysia (Diptera: Sciaridae) for detection of the immature stages on agricultural crops.</title>
        <authorList>
            <person name="Shin S."/>
            <person name="Jung S."/>
            <person name="Heller K."/>
            <person name="Menzel F."/>
            <person name="Hong T.-K."/>
            <person name="Lee H."/>
            <person name="Lee S."/>
        </authorList>
    </citation>
    <scope>NUCLEOTIDE SEQUENCE</scope>
</reference>
<evidence type="ECO:0000313" key="7">
    <source>
        <dbReference type="Proteomes" id="UP000045285"/>
    </source>
</evidence>
<evidence type="ECO:0000259" key="4">
    <source>
        <dbReference type="PROSITE" id="PS50995"/>
    </source>
</evidence>
<name>A0A090DRT5_MESPL</name>
<dbReference type="InterPro" id="IPR036388">
    <property type="entry name" value="WH-like_DNA-bd_sf"/>
</dbReference>
<dbReference type="GO" id="GO:0003677">
    <property type="term" value="F:DNA binding"/>
    <property type="evidence" value="ECO:0007669"/>
    <property type="project" value="UniProtKB-KW"/>
</dbReference>
<dbReference type="SUPFAM" id="SSF46785">
    <property type="entry name" value="Winged helix' DNA-binding domain"/>
    <property type="match status" value="1"/>
</dbReference>
<dbReference type="SMART" id="SM00347">
    <property type="entry name" value="HTH_MARR"/>
    <property type="match status" value="1"/>
</dbReference>
<dbReference type="Gene3D" id="1.10.10.10">
    <property type="entry name" value="Winged helix-like DNA-binding domain superfamily/Winged helix DNA-binding domain"/>
    <property type="match status" value="1"/>
</dbReference>
<dbReference type="PROSITE" id="PS50995">
    <property type="entry name" value="HTH_MARR_2"/>
    <property type="match status" value="1"/>
</dbReference>
<dbReference type="PRINTS" id="PR00598">
    <property type="entry name" value="HTHMARR"/>
</dbReference>
<reference evidence="8" key="4">
    <citation type="submission" date="2014-08" db="EMBL/GenBank/DDBJ databases">
        <authorList>
            <person name="Edwards T."/>
        </authorList>
    </citation>
    <scope>NUCLEOTIDE SEQUENCE [LARGE SCALE GENOMIC DNA]</scope>
</reference>
<proteinExistence type="predicted"/>
<keyword evidence="1" id="KW-0805">Transcription regulation</keyword>
<dbReference type="PANTHER" id="PTHR42756">
    <property type="entry name" value="TRANSCRIPTIONAL REGULATOR, MARR"/>
    <property type="match status" value="1"/>
</dbReference>
<reference evidence="5" key="2">
    <citation type="submission" date="2014-08" db="EMBL/GenBank/DDBJ databases">
        <authorList>
            <person name="Moulin Lionel"/>
        </authorList>
    </citation>
    <scope>NUCLEOTIDE SEQUENCE [LARGE SCALE GENOMIC DNA]</scope>
</reference>
<evidence type="ECO:0000313" key="8">
    <source>
        <dbReference type="Proteomes" id="UP000182888"/>
    </source>
</evidence>
<keyword evidence="3" id="KW-0804">Transcription</keyword>
<dbReference type="InterPro" id="IPR036390">
    <property type="entry name" value="WH_DNA-bd_sf"/>
</dbReference>
<evidence type="ECO:0000313" key="6">
    <source>
        <dbReference type="EMBL" id="CDX62061.1"/>
    </source>
</evidence>
<keyword evidence="7" id="KW-1185">Reference proteome</keyword>
<reference evidence="7" key="3">
    <citation type="submission" date="2014-08" db="EMBL/GenBank/DDBJ databases">
        <authorList>
            <person name="Moulin L."/>
        </authorList>
    </citation>
    <scope>NUCLEOTIDE SEQUENCE [LARGE SCALE GENOMIC DNA]</scope>
</reference>